<proteinExistence type="predicted"/>
<dbReference type="NCBIfam" id="TIGR03696">
    <property type="entry name" value="Rhs_assc_core"/>
    <property type="match status" value="1"/>
</dbReference>
<dbReference type="KEGG" id="moz:MoryE10_24210"/>
<dbReference type="Proteomes" id="UP000824988">
    <property type="component" value="Chromosome"/>
</dbReference>
<dbReference type="AlphaFoldDB" id="A0A8D4VT24"/>
<dbReference type="InterPro" id="IPR022385">
    <property type="entry name" value="Rhs_assc_core"/>
</dbReference>
<keyword evidence="2" id="KW-1185">Reference proteome</keyword>
<dbReference type="PANTHER" id="PTHR32305">
    <property type="match status" value="1"/>
</dbReference>
<dbReference type="PANTHER" id="PTHR32305:SF15">
    <property type="entry name" value="PROTEIN RHSA-RELATED"/>
    <property type="match status" value="1"/>
</dbReference>
<protein>
    <recommendedName>
        <fullName evidence="3">RHS repeat-associated core domain-containing protein</fullName>
    </recommendedName>
</protein>
<reference evidence="1" key="1">
    <citation type="submission" date="2019-06" db="EMBL/GenBank/DDBJ databases">
        <title>Complete genome sequence of Methylogaea oryzae strain JCM16910.</title>
        <authorList>
            <person name="Asakawa S."/>
        </authorList>
    </citation>
    <scope>NUCLEOTIDE SEQUENCE</scope>
    <source>
        <strain evidence="1">E10</strain>
    </source>
</reference>
<evidence type="ECO:0008006" key="3">
    <source>
        <dbReference type="Google" id="ProtNLM"/>
    </source>
</evidence>
<accession>A0A8D4VT24</accession>
<dbReference type="EMBL" id="AP019782">
    <property type="protein sequence ID" value="BBL71815.1"/>
    <property type="molecule type" value="Genomic_DNA"/>
</dbReference>
<organism evidence="1 2">
    <name type="scientific">Methylogaea oryzae</name>
    <dbReference type="NCBI Taxonomy" id="1295382"/>
    <lineage>
        <taxon>Bacteria</taxon>
        <taxon>Pseudomonadati</taxon>
        <taxon>Pseudomonadota</taxon>
        <taxon>Gammaproteobacteria</taxon>
        <taxon>Methylococcales</taxon>
        <taxon>Methylococcaceae</taxon>
        <taxon>Methylogaea</taxon>
    </lineage>
</organism>
<evidence type="ECO:0000313" key="1">
    <source>
        <dbReference type="EMBL" id="BBL71815.1"/>
    </source>
</evidence>
<name>A0A8D4VT24_9GAMM</name>
<evidence type="ECO:0000313" key="2">
    <source>
        <dbReference type="Proteomes" id="UP000824988"/>
    </source>
</evidence>
<dbReference type="InterPro" id="IPR050708">
    <property type="entry name" value="T6SS_VgrG/RHS"/>
</dbReference>
<gene>
    <name evidence="1" type="ORF">MoryE10_24210</name>
</gene>
<sequence>MHYNVFRDYDPGTGRYIESDPIGLRGGLNTYAYVSGDPVNFIDILGLTQCDIDVARDVARQSLEGKRLSGTGRYPYTLPADDHIVVGEMPVHPATGAPASAYTDVRTIHLSDKYLQSLSADEAAGLVDTMVHEGVHYSLPSSDSRQDDSSGRGYVYDETKRLLTKNALRNKYAK</sequence>